<organism evidence="1 2">
    <name type="scientific">Bacillus pseudomycoides</name>
    <dbReference type="NCBI Taxonomy" id="64104"/>
    <lineage>
        <taxon>Bacteria</taxon>
        <taxon>Bacillati</taxon>
        <taxon>Bacillota</taxon>
        <taxon>Bacilli</taxon>
        <taxon>Bacillales</taxon>
        <taxon>Bacillaceae</taxon>
        <taxon>Bacillus</taxon>
        <taxon>Bacillus cereus group</taxon>
    </lineage>
</organism>
<sequence length="69" mass="8226">MLLNSFHSSIVQMFLNKKLTDFIGNNTELRKPTRKRSYNLYDEDFILVGDDLEVGVCIERTEYHYEFSM</sequence>
<accession>A0ABD6SZP8</accession>
<reference evidence="1 2" key="1">
    <citation type="submission" date="2017-09" db="EMBL/GenBank/DDBJ databases">
        <title>Large-scale bioinformatics analysis of Bacillus genomes uncovers conserved roles of natural products in bacterial physiology.</title>
        <authorList>
            <consortium name="Agbiome Team Llc"/>
            <person name="Bleich R.M."/>
            <person name="Grubbs K.J."/>
            <person name="Santa Maria K.C."/>
            <person name="Allen S.E."/>
            <person name="Farag S."/>
            <person name="Shank E.A."/>
            <person name="Bowers A."/>
        </authorList>
    </citation>
    <scope>NUCLEOTIDE SEQUENCE [LARGE SCALE GENOMIC DNA]</scope>
    <source>
        <strain evidence="1 2">AFS037265</strain>
    </source>
</reference>
<comment type="caution">
    <text evidence="1">The sequence shown here is derived from an EMBL/GenBank/DDBJ whole genome shotgun (WGS) entry which is preliminary data.</text>
</comment>
<proteinExistence type="predicted"/>
<evidence type="ECO:0000313" key="1">
    <source>
        <dbReference type="EMBL" id="PHE89517.1"/>
    </source>
</evidence>
<gene>
    <name evidence="1" type="ORF">COF81_25200</name>
</gene>
<evidence type="ECO:0000313" key="2">
    <source>
        <dbReference type="Proteomes" id="UP000221918"/>
    </source>
</evidence>
<protein>
    <submittedName>
        <fullName evidence="1">Uncharacterized protein</fullName>
    </submittedName>
</protein>
<dbReference type="InterPro" id="IPR057807">
    <property type="entry name" value="YxiF"/>
</dbReference>
<dbReference type="AlphaFoldDB" id="A0ABD6SZP8"/>
<dbReference type="Proteomes" id="UP000221918">
    <property type="component" value="Unassembled WGS sequence"/>
</dbReference>
<dbReference type="Pfam" id="PF24715">
    <property type="entry name" value="YxiF"/>
    <property type="match status" value="1"/>
</dbReference>
<name>A0ABD6SZP8_9BACI</name>
<dbReference type="EMBL" id="NUTL01000134">
    <property type="protein sequence ID" value="PHE89517.1"/>
    <property type="molecule type" value="Genomic_DNA"/>
</dbReference>